<gene>
    <name evidence="2" type="ORF">L228DRAFT_53316</name>
</gene>
<keyword evidence="3" id="KW-1185">Reference proteome</keyword>
<accession>A0A164ZG83</accession>
<keyword evidence="1" id="KW-0472">Membrane</keyword>
<dbReference type="AlphaFoldDB" id="A0A164ZG83"/>
<keyword evidence="1" id="KW-0812">Transmembrane</keyword>
<protein>
    <submittedName>
        <fullName evidence="2">Uncharacterized protein</fullName>
    </submittedName>
</protein>
<dbReference type="InParanoid" id="A0A164ZG83"/>
<name>A0A164ZG83_XYLHT</name>
<keyword evidence="1" id="KW-1133">Transmembrane helix</keyword>
<feature type="transmembrane region" description="Helical" evidence="1">
    <location>
        <begin position="35"/>
        <end position="55"/>
    </location>
</feature>
<organism evidence="2 3">
    <name type="scientific">Xylona heveae (strain CBS 132557 / TC161)</name>
    <dbReference type="NCBI Taxonomy" id="1328760"/>
    <lineage>
        <taxon>Eukaryota</taxon>
        <taxon>Fungi</taxon>
        <taxon>Dikarya</taxon>
        <taxon>Ascomycota</taxon>
        <taxon>Pezizomycotina</taxon>
        <taxon>Xylonomycetes</taxon>
        <taxon>Xylonales</taxon>
        <taxon>Xylonaceae</taxon>
        <taxon>Xylona</taxon>
    </lineage>
</organism>
<evidence type="ECO:0000256" key="1">
    <source>
        <dbReference type="SAM" id="Phobius"/>
    </source>
</evidence>
<dbReference type="GeneID" id="28901824"/>
<reference evidence="2 3" key="1">
    <citation type="journal article" date="2016" name="Fungal Biol.">
        <title>The genome of Xylona heveae provides a window into fungal endophytism.</title>
        <authorList>
            <person name="Gazis R."/>
            <person name="Kuo A."/>
            <person name="Riley R."/>
            <person name="LaButti K."/>
            <person name="Lipzen A."/>
            <person name="Lin J."/>
            <person name="Amirebrahimi M."/>
            <person name="Hesse C.N."/>
            <person name="Spatafora J.W."/>
            <person name="Henrissat B."/>
            <person name="Hainaut M."/>
            <person name="Grigoriev I.V."/>
            <person name="Hibbett D.S."/>
        </authorList>
    </citation>
    <scope>NUCLEOTIDE SEQUENCE [LARGE SCALE GENOMIC DNA]</scope>
    <source>
        <strain evidence="2 3">TC161</strain>
    </source>
</reference>
<sequence>MCRDYNKYLSFYHAYASYCKYTLLDLAICLNNIDLNVLLILVTIILIVVVGLGFLRRDSKPLTVEKGAFNIIPLTGCFIIWEEKGLRDIVLCSPRYRYRQRIWDRLPYSRLYR</sequence>
<evidence type="ECO:0000313" key="3">
    <source>
        <dbReference type="Proteomes" id="UP000076632"/>
    </source>
</evidence>
<dbReference type="EMBL" id="KV407468">
    <property type="protein sequence ID" value="KZF19064.1"/>
    <property type="molecule type" value="Genomic_DNA"/>
</dbReference>
<evidence type="ECO:0000313" key="2">
    <source>
        <dbReference type="EMBL" id="KZF19064.1"/>
    </source>
</evidence>
<dbReference type="Proteomes" id="UP000076632">
    <property type="component" value="Unassembled WGS sequence"/>
</dbReference>
<proteinExistence type="predicted"/>
<dbReference type="RefSeq" id="XP_018184619.1">
    <property type="nucleotide sequence ID" value="XM_018336687.1"/>
</dbReference>